<dbReference type="SUPFAM" id="SSF52540">
    <property type="entry name" value="P-loop containing nucleoside triphosphate hydrolases"/>
    <property type="match status" value="1"/>
</dbReference>
<dbReference type="GO" id="GO:0005634">
    <property type="term" value="C:nucleus"/>
    <property type="evidence" value="ECO:0007669"/>
    <property type="project" value="UniProtKB-SubCell"/>
</dbReference>
<dbReference type="Gene3D" id="3.40.50.300">
    <property type="entry name" value="P-loop containing nucleotide triphosphate hydrolases"/>
    <property type="match status" value="1"/>
</dbReference>
<protein>
    <recommendedName>
        <fullName evidence="5">Fork-head domain-containing protein</fullName>
    </recommendedName>
</protein>
<dbReference type="InterPro" id="IPR027417">
    <property type="entry name" value="P-loop_NTPase"/>
</dbReference>
<evidence type="ECO:0000256" key="1">
    <source>
        <dbReference type="ARBA" id="ARBA00005771"/>
    </source>
</evidence>
<dbReference type="GO" id="GO:0043565">
    <property type="term" value="F:sequence-specific DNA binding"/>
    <property type="evidence" value="ECO:0007669"/>
    <property type="project" value="InterPro"/>
</dbReference>
<dbReference type="Proteomes" id="UP000789390">
    <property type="component" value="Unassembled WGS sequence"/>
</dbReference>
<dbReference type="SUPFAM" id="SSF46785">
    <property type="entry name" value="Winged helix' DNA-binding domain"/>
    <property type="match status" value="1"/>
</dbReference>
<dbReference type="AlphaFoldDB" id="A0A8J2WHG0"/>
<accession>A0A8J2WHG0</accession>
<dbReference type="InterPro" id="IPR001766">
    <property type="entry name" value="Fork_head_dom"/>
</dbReference>
<evidence type="ECO:0000313" key="6">
    <source>
        <dbReference type="EMBL" id="CAH0104492.1"/>
    </source>
</evidence>
<dbReference type="PANTHER" id="PTHR11783">
    <property type="entry name" value="SULFOTRANSFERASE SULT"/>
    <property type="match status" value="1"/>
</dbReference>
<evidence type="ECO:0000256" key="4">
    <source>
        <dbReference type="PROSITE-ProRule" id="PRU00089"/>
    </source>
</evidence>
<organism evidence="6 7">
    <name type="scientific">Daphnia galeata</name>
    <dbReference type="NCBI Taxonomy" id="27404"/>
    <lineage>
        <taxon>Eukaryota</taxon>
        <taxon>Metazoa</taxon>
        <taxon>Ecdysozoa</taxon>
        <taxon>Arthropoda</taxon>
        <taxon>Crustacea</taxon>
        <taxon>Branchiopoda</taxon>
        <taxon>Diplostraca</taxon>
        <taxon>Cladocera</taxon>
        <taxon>Anomopoda</taxon>
        <taxon>Daphniidae</taxon>
        <taxon>Daphnia</taxon>
    </lineage>
</organism>
<dbReference type="GO" id="GO:0008146">
    <property type="term" value="F:sulfotransferase activity"/>
    <property type="evidence" value="ECO:0007669"/>
    <property type="project" value="InterPro"/>
</dbReference>
<evidence type="ECO:0000259" key="5">
    <source>
        <dbReference type="PROSITE" id="PS50039"/>
    </source>
</evidence>
<dbReference type="PROSITE" id="PS00657">
    <property type="entry name" value="FORK_HEAD_1"/>
    <property type="match status" value="1"/>
</dbReference>
<dbReference type="SMART" id="SM00339">
    <property type="entry name" value="FH"/>
    <property type="match status" value="1"/>
</dbReference>
<comment type="similarity">
    <text evidence="1">Belongs to the sulfotransferase 1 family.</text>
</comment>
<keyword evidence="4" id="KW-0539">Nucleus</keyword>
<evidence type="ECO:0000313" key="7">
    <source>
        <dbReference type="Proteomes" id="UP000789390"/>
    </source>
</evidence>
<dbReference type="EMBL" id="CAKKLH010000144">
    <property type="protein sequence ID" value="CAH0104492.1"/>
    <property type="molecule type" value="Genomic_DNA"/>
</dbReference>
<keyword evidence="3 4" id="KW-0238">DNA-binding</keyword>
<dbReference type="Pfam" id="PF00250">
    <property type="entry name" value="Forkhead"/>
    <property type="match status" value="1"/>
</dbReference>
<dbReference type="PRINTS" id="PR00053">
    <property type="entry name" value="FORKHEAD"/>
</dbReference>
<evidence type="ECO:0000256" key="2">
    <source>
        <dbReference type="ARBA" id="ARBA00022679"/>
    </source>
</evidence>
<dbReference type="InterPro" id="IPR036390">
    <property type="entry name" value="WH_DNA-bd_sf"/>
</dbReference>
<name>A0A8J2WHG0_9CRUS</name>
<dbReference type="OrthoDB" id="205623at2759"/>
<feature type="domain" description="Fork-head" evidence="5">
    <location>
        <begin position="5"/>
        <end position="63"/>
    </location>
</feature>
<evidence type="ECO:0000256" key="3">
    <source>
        <dbReference type="ARBA" id="ARBA00023125"/>
    </source>
</evidence>
<dbReference type="PROSITE" id="PS50039">
    <property type="entry name" value="FORK_HEAD_3"/>
    <property type="match status" value="1"/>
</dbReference>
<reference evidence="6" key="1">
    <citation type="submission" date="2021-11" db="EMBL/GenBank/DDBJ databases">
        <authorList>
            <person name="Schell T."/>
        </authorList>
    </citation>
    <scope>NUCLEOTIDE SEQUENCE</scope>
    <source>
        <strain evidence="6">M5</strain>
    </source>
</reference>
<keyword evidence="7" id="KW-1185">Reference proteome</keyword>
<gene>
    <name evidence="6" type="ORF">DGAL_LOCUS7399</name>
</gene>
<dbReference type="InterPro" id="IPR018122">
    <property type="entry name" value="TF_fork_head_CS_1"/>
</dbReference>
<comment type="caution">
    <text evidence="6">The sequence shown here is derived from an EMBL/GenBank/DDBJ whole genome shotgun (WGS) entry which is preliminary data.</text>
</comment>
<dbReference type="InterPro" id="IPR000863">
    <property type="entry name" value="Sulfotransferase_dom"/>
</dbReference>
<sequence>MGDIKPPYSYASLICMAMKTNQHKMTLSSIYKWIKENFLYYRNADPSKSVGGGGVLRSGVKFNVIPETLESPYKDLFPAFDNKGLVRAEPGGFVYHQNFADNCHKIYNMKVRSDDVWIRTFPRSGTTWTSELAWLIMNDCNFEEAARVGLPIRSPNLDANYINHWDKFAAEGSFDSMDIITIDEIEKMPSPRVLKCHLPFDLLPPNLLDTAKVIYVARNPKDAIVSLFYFHKLVNLCTYTGDLETFVDYFINNQVLWTPYFGTVLDAWGKRSHPNLLILFYEDMKKDIRAQIKRISTFLNKPVTPEQIEKLVDHVRIEKFSKNESVNYAKEIKAGVGNDDPNNTFVRKGETGGWKNHFSPEVNRKIDEWIAKNLEGTDLKFVTELK</sequence>
<proteinExistence type="inferred from homology"/>
<dbReference type="Pfam" id="PF00685">
    <property type="entry name" value="Sulfotransfer_1"/>
    <property type="match status" value="1"/>
</dbReference>
<feature type="DNA-binding region" description="Fork-head" evidence="4">
    <location>
        <begin position="5"/>
        <end position="63"/>
    </location>
</feature>
<dbReference type="InterPro" id="IPR036388">
    <property type="entry name" value="WH-like_DNA-bd_sf"/>
</dbReference>
<keyword evidence="2" id="KW-0808">Transferase</keyword>
<dbReference type="Gene3D" id="1.10.10.10">
    <property type="entry name" value="Winged helix-like DNA-binding domain superfamily/Winged helix DNA-binding domain"/>
    <property type="match status" value="1"/>
</dbReference>
<comment type="subcellular location">
    <subcellularLocation>
        <location evidence="4">Nucleus</location>
    </subcellularLocation>
</comment>
<dbReference type="GO" id="GO:0003700">
    <property type="term" value="F:DNA-binding transcription factor activity"/>
    <property type="evidence" value="ECO:0007669"/>
    <property type="project" value="InterPro"/>
</dbReference>